<name>A0AAU7NVD5_9GAMM</name>
<comment type="similarity">
    <text evidence="1 2">Belongs to the UPF0250 family.</text>
</comment>
<evidence type="ECO:0000256" key="1">
    <source>
        <dbReference type="ARBA" id="ARBA00008460"/>
    </source>
</evidence>
<protein>
    <recommendedName>
        <fullName evidence="2">UPF0250 protein Q9L42_001780</fullName>
    </recommendedName>
</protein>
<dbReference type="InterPro" id="IPR007454">
    <property type="entry name" value="UPF0250_YbeD-like"/>
</dbReference>
<dbReference type="SUPFAM" id="SSF117991">
    <property type="entry name" value="YbeD/HP0495-like"/>
    <property type="match status" value="1"/>
</dbReference>
<sequence>MSEQETLLEFPCQFPVKAMGKSSAHFDVTVVEIVRRHVSDIREGAVTSKPSRGGKYTSVTVVVDASNRAQLDAIYQDLTDHPEVLMAL</sequence>
<organism evidence="3 4">
    <name type="scientific">Methylomarinum roseum</name>
    <dbReference type="NCBI Taxonomy" id="3067653"/>
    <lineage>
        <taxon>Bacteria</taxon>
        <taxon>Pseudomonadati</taxon>
        <taxon>Pseudomonadota</taxon>
        <taxon>Gammaproteobacteria</taxon>
        <taxon>Methylococcales</taxon>
        <taxon>Methylococcaceae</taxon>
        <taxon>Methylomarinum</taxon>
    </lineage>
</organism>
<dbReference type="PANTHER" id="PTHR38036">
    <property type="entry name" value="UPF0250 PROTEIN YBED"/>
    <property type="match status" value="1"/>
</dbReference>
<dbReference type="HAMAP" id="MF_00659">
    <property type="entry name" value="UPF0250"/>
    <property type="match status" value="1"/>
</dbReference>
<dbReference type="RefSeq" id="WP_305906348.1">
    <property type="nucleotide sequence ID" value="NZ_CP157743.1"/>
</dbReference>
<dbReference type="Pfam" id="PF04359">
    <property type="entry name" value="DUF493"/>
    <property type="match status" value="1"/>
</dbReference>
<dbReference type="Proteomes" id="UP001225378">
    <property type="component" value="Chromosome"/>
</dbReference>
<evidence type="ECO:0000256" key="2">
    <source>
        <dbReference type="HAMAP-Rule" id="MF_00659"/>
    </source>
</evidence>
<dbReference type="AlphaFoldDB" id="A0AAU7NVD5"/>
<gene>
    <name evidence="3" type="ORF">Q9L42_001780</name>
</gene>
<evidence type="ECO:0000313" key="4">
    <source>
        <dbReference type="Proteomes" id="UP001225378"/>
    </source>
</evidence>
<reference evidence="3 4" key="1">
    <citation type="journal article" date="2024" name="Microbiology">
        <title>Methylomarinum rosea sp. nov., a novel halophilic methanotrophic bacterium from the hypersaline Lake Elton.</title>
        <authorList>
            <person name="Suleimanov R.Z."/>
            <person name="Oshkin I.Y."/>
            <person name="Danilova O.V."/>
            <person name="Suzina N.E."/>
            <person name="Dedysh S.N."/>
        </authorList>
    </citation>
    <scope>NUCLEOTIDE SEQUENCE [LARGE SCALE GENOMIC DNA]</scope>
    <source>
        <strain evidence="3 4">Ch1-1</strain>
    </source>
</reference>
<evidence type="ECO:0000313" key="3">
    <source>
        <dbReference type="EMBL" id="XBS20882.1"/>
    </source>
</evidence>
<proteinExistence type="inferred from homology"/>
<dbReference type="PANTHER" id="PTHR38036:SF1">
    <property type="entry name" value="UPF0250 PROTEIN YBED"/>
    <property type="match status" value="1"/>
</dbReference>
<keyword evidence="4" id="KW-1185">Reference proteome</keyword>
<dbReference type="EMBL" id="CP157743">
    <property type="protein sequence ID" value="XBS20882.1"/>
    <property type="molecule type" value="Genomic_DNA"/>
</dbReference>
<dbReference type="InterPro" id="IPR027471">
    <property type="entry name" value="YbeD-like_sf"/>
</dbReference>
<dbReference type="Gene3D" id="3.30.70.260">
    <property type="match status" value="1"/>
</dbReference>
<dbReference type="KEGG" id="mech:Q9L42_001780"/>
<accession>A0AAU7NVD5</accession>